<comment type="similarity">
    <text evidence="2">Belongs to the sphingomyelin synthase family.</text>
</comment>
<keyword evidence="8 9" id="KW-0472">Membrane</keyword>
<dbReference type="EMBL" id="CCYD01000116">
    <property type="protein sequence ID" value="CEG50472.1"/>
    <property type="molecule type" value="Genomic_DNA"/>
</dbReference>
<dbReference type="InterPro" id="IPR025749">
    <property type="entry name" value="Sphingomyelin_synth-like_dom"/>
</dbReference>
<evidence type="ECO:0000256" key="7">
    <source>
        <dbReference type="ARBA" id="ARBA00023098"/>
    </source>
</evidence>
<dbReference type="PANTHER" id="PTHR21290">
    <property type="entry name" value="SPHINGOMYELIN SYNTHETASE"/>
    <property type="match status" value="1"/>
</dbReference>
<comment type="subcellular location">
    <subcellularLocation>
        <location evidence="1">Membrane</location>
        <topology evidence="1">Multi-pass membrane protein</topology>
    </subcellularLocation>
</comment>
<proteinExistence type="inferred from homology"/>
<accession>A0A0P1B8H0</accession>
<dbReference type="STRING" id="4781.A0A0P1B8H0"/>
<evidence type="ECO:0000256" key="5">
    <source>
        <dbReference type="ARBA" id="ARBA00022919"/>
    </source>
</evidence>
<feature type="chain" id="PRO_5006059264" description="GOLD domain-containing protein" evidence="10">
    <location>
        <begin position="18"/>
        <end position="614"/>
    </location>
</feature>
<evidence type="ECO:0000256" key="3">
    <source>
        <dbReference type="ARBA" id="ARBA00022679"/>
    </source>
</evidence>
<evidence type="ECO:0000313" key="12">
    <source>
        <dbReference type="EMBL" id="CEG50472.1"/>
    </source>
</evidence>
<dbReference type="InterPro" id="IPR045221">
    <property type="entry name" value="Sphingomyelin_synth-like"/>
</dbReference>
<feature type="transmembrane region" description="Helical" evidence="9">
    <location>
        <begin position="323"/>
        <end position="346"/>
    </location>
</feature>
<dbReference type="RefSeq" id="XP_024586841.1">
    <property type="nucleotide sequence ID" value="XM_024718013.1"/>
</dbReference>
<evidence type="ECO:0000256" key="8">
    <source>
        <dbReference type="ARBA" id="ARBA00023136"/>
    </source>
</evidence>
<dbReference type="OMA" id="QVWFTYH"/>
<evidence type="ECO:0000256" key="6">
    <source>
        <dbReference type="ARBA" id="ARBA00022989"/>
    </source>
</evidence>
<dbReference type="Pfam" id="PF01105">
    <property type="entry name" value="EMP24_GP25L"/>
    <property type="match status" value="1"/>
</dbReference>
<dbReference type="GO" id="GO:0047493">
    <property type="term" value="F:ceramide cholinephosphotransferase activity"/>
    <property type="evidence" value="ECO:0007669"/>
    <property type="project" value="TreeGrafter"/>
</dbReference>
<keyword evidence="13" id="KW-1185">Reference proteome</keyword>
<evidence type="ECO:0000256" key="4">
    <source>
        <dbReference type="ARBA" id="ARBA00022692"/>
    </source>
</evidence>
<evidence type="ECO:0000256" key="2">
    <source>
        <dbReference type="ARBA" id="ARBA00005441"/>
    </source>
</evidence>
<reference evidence="13" key="1">
    <citation type="submission" date="2014-09" db="EMBL/GenBank/DDBJ databases">
        <authorList>
            <person name="Sharma Rahul"/>
            <person name="Thines Marco"/>
        </authorList>
    </citation>
    <scope>NUCLEOTIDE SEQUENCE [LARGE SCALE GENOMIC DNA]</scope>
</reference>
<evidence type="ECO:0000256" key="1">
    <source>
        <dbReference type="ARBA" id="ARBA00004141"/>
    </source>
</evidence>
<keyword evidence="5" id="KW-0746">Sphingolipid metabolism</keyword>
<evidence type="ECO:0000256" key="10">
    <source>
        <dbReference type="SAM" id="SignalP"/>
    </source>
</evidence>
<dbReference type="SMART" id="SM01190">
    <property type="entry name" value="EMP24_GP25L"/>
    <property type="match status" value="1"/>
</dbReference>
<evidence type="ECO:0000256" key="9">
    <source>
        <dbReference type="SAM" id="Phobius"/>
    </source>
</evidence>
<dbReference type="InterPro" id="IPR009038">
    <property type="entry name" value="GOLD_dom"/>
</dbReference>
<dbReference type="GeneID" id="36395671"/>
<feature type="transmembrane region" description="Helical" evidence="9">
    <location>
        <begin position="397"/>
        <end position="413"/>
    </location>
</feature>
<feature type="transmembrane region" description="Helical" evidence="9">
    <location>
        <begin position="490"/>
        <end position="510"/>
    </location>
</feature>
<organism evidence="12 13">
    <name type="scientific">Plasmopara halstedii</name>
    <name type="common">Downy mildew of sunflower</name>
    <dbReference type="NCBI Taxonomy" id="4781"/>
    <lineage>
        <taxon>Eukaryota</taxon>
        <taxon>Sar</taxon>
        <taxon>Stramenopiles</taxon>
        <taxon>Oomycota</taxon>
        <taxon>Peronosporomycetes</taxon>
        <taxon>Peronosporales</taxon>
        <taxon>Peronosporaceae</taxon>
        <taxon>Plasmopara</taxon>
    </lineage>
</organism>
<dbReference type="GO" id="GO:0033188">
    <property type="term" value="F:sphingomyelin synthase activity"/>
    <property type="evidence" value="ECO:0007669"/>
    <property type="project" value="TreeGrafter"/>
</dbReference>
<keyword evidence="10" id="KW-0732">Signal</keyword>
<feature type="signal peptide" evidence="10">
    <location>
        <begin position="1"/>
        <end position="17"/>
    </location>
</feature>
<dbReference type="OrthoDB" id="346910at2759"/>
<dbReference type="GO" id="GO:0005789">
    <property type="term" value="C:endoplasmic reticulum membrane"/>
    <property type="evidence" value="ECO:0007669"/>
    <property type="project" value="TreeGrafter"/>
</dbReference>
<evidence type="ECO:0000313" key="13">
    <source>
        <dbReference type="Proteomes" id="UP000054928"/>
    </source>
</evidence>
<name>A0A0P1B8H0_PLAHL</name>
<keyword evidence="7" id="KW-0443">Lipid metabolism</keyword>
<dbReference type="PANTHER" id="PTHR21290:SF25">
    <property type="entry name" value="SPHINGOMYELIN SYNTHASE-RELATED PROTEIN 1"/>
    <property type="match status" value="1"/>
</dbReference>
<dbReference type="GO" id="GO:0000139">
    <property type="term" value="C:Golgi membrane"/>
    <property type="evidence" value="ECO:0007669"/>
    <property type="project" value="TreeGrafter"/>
</dbReference>
<keyword evidence="6 9" id="KW-1133">Transmembrane helix</keyword>
<dbReference type="AlphaFoldDB" id="A0A0P1B8H0"/>
<keyword evidence="4 9" id="KW-0812">Transmembrane</keyword>
<dbReference type="Proteomes" id="UP000054928">
    <property type="component" value="Unassembled WGS sequence"/>
</dbReference>
<feature type="domain" description="GOLD" evidence="11">
    <location>
        <begin position="17"/>
        <end position="197"/>
    </location>
</feature>
<protein>
    <recommendedName>
        <fullName evidence="11">GOLD domain-containing protein</fullName>
    </recommendedName>
</protein>
<dbReference type="GO" id="GO:0046513">
    <property type="term" value="P:ceramide biosynthetic process"/>
    <property type="evidence" value="ECO:0007669"/>
    <property type="project" value="TreeGrafter"/>
</dbReference>
<feature type="transmembrane region" description="Helical" evidence="9">
    <location>
        <begin position="239"/>
        <end position="261"/>
    </location>
</feature>
<keyword evidence="3" id="KW-0808">Transferase</keyword>
<sequence length="614" mass="69851">MLWALTLVAVAVPLVASMHVTISSGASECFYVKAESYKHGISLNYEVLRGVADELETELRDGKEDVVYTHKGAQGRYASPIRGGGMHSVCFNNDRLPAGDVVVGFSFHADDPNHEVLSNADATKIKQVVELEDMVYELSVNLDMVKDSQTFMETLANYQDQLITSTHDQIMWWTFVEMAVLMAVSVAQISYLRRTLELLPPLRYRDYQPKAMESWTNYFTTHFYAMKARPVSAFDPSGFIIIISFLLLLVGVVAATTRALVSNRGLVLRSRVEKNLQDMSDYVLDQRMRVGENLQYIKVRAIDHSGRQGFIAEMLSYAYLSRLAFSLSIFAIASYLNTLAAVIAGWRTPNVVILDLAKGNTNVKTLPDLGHDLFRYVMTKIYGHTTYMEWFDLPDEFLAAVGMLTSLIIILHPRRLLILRRFCFIFAIINLMRACCVAVTSLPDASPMCISQFDSVERGTYKSHPIFPKAFFRAWKVLIRPSQHITCGDMIFSGHAVFLVLCCMFARTYCERSELNTPFTRRYPYILWMIRYYNYTLSAGGLFAIVGTRLHYTLDVLIAIYITIQVWVTYHWLMNHPESGFALINWLEHAEVHLVDKNAYRKAGGLSDRIEKSD</sequence>
<dbReference type="GO" id="GO:0005886">
    <property type="term" value="C:plasma membrane"/>
    <property type="evidence" value="ECO:0007669"/>
    <property type="project" value="TreeGrafter"/>
</dbReference>
<dbReference type="Pfam" id="PF14360">
    <property type="entry name" value="PAP2_C"/>
    <property type="match status" value="1"/>
</dbReference>
<feature type="transmembrane region" description="Helical" evidence="9">
    <location>
        <begin position="556"/>
        <end position="573"/>
    </location>
</feature>
<feature type="transmembrane region" description="Helical" evidence="9">
    <location>
        <begin position="531"/>
        <end position="550"/>
    </location>
</feature>
<evidence type="ECO:0000259" key="11">
    <source>
        <dbReference type="SMART" id="SM01190"/>
    </source>
</evidence>